<protein>
    <submittedName>
        <fullName evidence="11">Uncharacterized protein</fullName>
    </submittedName>
</protein>
<evidence type="ECO:0000259" key="8">
    <source>
        <dbReference type="Pfam" id="PF18052"/>
    </source>
</evidence>
<dbReference type="InterPro" id="IPR058922">
    <property type="entry name" value="WHD_DRP"/>
</dbReference>
<reference evidence="11 12" key="1">
    <citation type="submission" date="2024-11" db="EMBL/GenBank/DDBJ databases">
        <title>A near-complete genome assembly of Cinchona calisaya.</title>
        <authorList>
            <person name="Lian D.C."/>
            <person name="Zhao X.W."/>
            <person name="Wei L."/>
        </authorList>
    </citation>
    <scope>NUCLEOTIDE SEQUENCE [LARGE SCALE GENOMIC DNA]</scope>
    <source>
        <tissue evidence="11">Nenye</tissue>
    </source>
</reference>
<dbReference type="GO" id="GO:0005524">
    <property type="term" value="F:ATP binding"/>
    <property type="evidence" value="ECO:0007669"/>
    <property type="project" value="UniProtKB-KW"/>
</dbReference>
<dbReference type="GO" id="GO:0051607">
    <property type="term" value="P:defense response to virus"/>
    <property type="evidence" value="ECO:0007669"/>
    <property type="project" value="UniProtKB-ARBA"/>
</dbReference>
<evidence type="ECO:0000259" key="10">
    <source>
        <dbReference type="Pfam" id="PF25019"/>
    </source>
</evidence>
<dbReference type="Gene3D" id="1.10.8.430">
    <property type="entry name" value="Helical domain of apoptotic protease-activating factors"/>
    <property type="match status" value="1"/>
</dbReference>
<proteinExistence type="inferred from homology"/>
<dbReference type="CDD" id="cd14798">
    <property type="entry name" value="RX-CC_like"/>
    <property type="match status" value="1"/>
</dbReference>
<evidence type="ECO:0000256" key="3">
    <source>
        <dbReference type="ARBA" id="ARBA00022737"/>
    </source>
</evidence>
<dbReference type="InterPro" id="IPR042197">
    <property type="entry name" value="Apaf_helical"/>
</dbReference>
<dbReference type="PANTHER" id="PTHR36766:SF51">
    <property type="entry name" value="DISEASE RESISTANCE RPP13-LIKE PROTEIN 1"/>
    <property type="match status" value="1"/>
</dbReference>
<dbReference type="Pfam" id="PF13855">
    <property type="entry name" value="LRR_8"/>
    <property type="match status" value="1"/>
</dbReference>
<evidence type="ECO:0000259" key="7">
    <source>
        <dbReference type="Pfam" id="PF00931"/>
    </source>
</evidence>
<dbReference type="FunFam" id="3.40.50.300:FF:001091">
    <property type="entry name" value="Probable disease resistance protein At1g61300"/>
    <property type="match status" value="1"/>
</dbReference>
<evidence type="ECO:0000256" key="5">
    <source>
        <dbReference type="ARBA" id="ARBA00022821"/>
    </source>
</evidence>
<accession>A0ABD3AU83</accession>
<dbReference type="PROSITE" id="PS51450">
    <property type="entry name" value="LRR"/>
    <property type="match status" value="1"/>
</dbReference>
<keyword evidence="3" id="KW-0677">Repeat</keyword>
<dbReference type="InterPro" id="IPR038005">
    <property type="entry name" value="RX-like_CC"/>
</dbReference>
<dbReference type="Pfam" id="PF18052">
    <property type="entry name" value="Rx_N"/>
    <property type="match status" value="1"/>
</dbReference>
<dbReference type="InterPro" id="IPR041118">
    <property type="entry name" value="Rx_N"/>
</dbReference>
<keyword evidence="6" id="KW-0067">ATP-binding</keyword>
<evidence type="ECO:0000259" key="9">
    <source>
        <dbReference type="Pfam" id="PF23559"/>
    </source>
</evidence>
<comment type="caution">
    <text evidence="11">The sequence shown here is derived from an EMBL/GenBank/DDBJ whole genome shotgun (WGS) entry which is preliminary data.</text>
</comment>
<keyword evidence="12" id="KW-1185">Reference proteome</keyword>
<dbReference type="InterPro" id="IPR003591">
    <property type="entry name" value="Leu-rich_rpt_typical-subtyp"/>
</dbReference>
<dbReference type="SUPFAM" id="SSF52058">
    <property type="entry name" value="L domain-like"/>
    <property type="match status" value="1"/>
</dbReference>
<dbReference type="SUPFAM" id="SSF52540">
    <property type="entry name" value="P-loop containing nucleoside triphosphate hydrolases"/>
    <property type="match status" value="1"/>
</dbReference>
<evidence type="ECO:0000256" key="1">
    <source>
        <dbReference type="ARBA" id="ARBA00008894"/>
    </source>
</evidence>
<dbReference type="Proteomes" id="UP001630127">
    <property type="component" value="Unassembled WGS sequence"/>
</dbReference>
<dbReference type="InterPro" id="IPR056789">
    <property type="entry name" value="LRR_R13L1-DRL21"/>
</dbReference>
<dbReference type="Gene3D" id="3.80.10.10">
    <property type="entry name" value="Ribonuclease Inhibitor"/>
    <property type="match status" value="1"/>
</dbReference>
<dbReference type="InterPro" id="IPR002182">
    <property type="entry name" value="NB-ARC"/>
</dbReference>
<dbReference type="AlphaFoldDB" id="A0ABD3AU83"/>
<dbReference type="Pfam" id="PF23559">
    <property type="entry name" value="WHD_DRP"/>
    <property type="match status" value="1"/>
</dbReference>
<evidence type="ECO:0000256" key="4">
    <source>
        <dbReference type="ARBA" id="ARBA00022741"/>
    </source>
</evidence>
<sequence length="957" mass="109316">MEAAIEAGIAQASLQVLLERITDFAVKETSLILGVDDEIRRLQRTLQKIRAMLDLVGRNQLNLLNNSSNEAWKMWVADVEKLSYNAEDILDEISLDILQVNADHLNDPNKNYQVRNMLLSSFKLTMPHEIGKIRKELEDIATEMDSVVMTKLSEMDSYKISTKSPLRSNCFATSSLVNEEFVVGRENDKEEIIKMLLTAKVNRSNVSVIPLVGMGGIGKTTLAQIVYNDNRVVQNFDLRIWISVSVDFDVIRITKSIIESLTGKRCKLSDLDPIQSKLQSLLSGKKFLLLLDDYWTEKYGDWDVLCGPFRVGLRGSKVLVTTRSTIVASILGTFPAFHLKFLNDKDCWELMKRRAFSNKDPEENMNLEEIGRKIAKKCSGLPLAAKSLGGILHFQFNEEEWESVLNSGMWDLPQDKDGIFSSLLISYHFLPAHLRKCFAYCSIFPSNHEFDMDELILLWMAEGFIQPRGGKRLEDIGCDYFNELIWRSFFQFSHVNLHNQSVYKMHDLIHCMAQLVSANTCICLRDDTSHWHPASTNARHLSLCLPNVQQMVSKASTLCKNLRSLLVISKNCKSTMQLPYELFLKVRFLRVLDLSCMDIYEIPDSVEYLKHLRFLNLSENHIQRLPESISNLIGLQTLKLKNCFEFLELPTNFKKLTNLRHLHLDVKNQLNYMPSDFGNLVNLQTLYAFIVGKDRGCGIGQLGNMKFLRGSICITNLENVLSVMEANEANLCMKPFLDSLWLEWNNSGDRIDQQEVLAGLQPHPNLKELTIINYSGLMFPSWLGDPLYKLRSIHIQSCKYCSILPSLGQLPLLKHLCIEDMSSLVLVDHHFCGCGPIKGFPSLELLIFQNMPNLMEWKGLDCCDLLHLHELTFTNCQRLTSLPSLHNLSSLNKLNISRCPKLQALPEQGLPVSLQSLIILDSAIIRERCRVEEGEDWYKINRIPKIEIDYVQIPMVT</sequence>
<dbReference type="PANTHER" id="PTHR36766">
    <property type="entry name" value="PLANT BROAD-SPECTRUM MILDEW RESISTANCE PROTEIN RPW8"/>
    <property type="match status" value="1"/>
</dbReference>
<dbReference type="InterPro" id="IPR027417">
    <property type="entry name" value="P-loop_NTPase"/>
</dbReference>
<dbReference type="InterPro" id="IPR001611">
    <property type="entry name" value="Leu-rich_rpt"/>
</dbReference>
<dbReference type="SMART" id="SM00369">
    <property type="entry name" value="LRR_TYP"/>
    <property type="match status" value="2"/>
</dbReference>
<evidence type="ECO:0000256" key="6">
    <source>
        <dbReference type="ARBA" id="ARBA00022840"/>
    </source>
</evidence>
<organism evidence="11 12">
    <name type="scientific">Cinchona calisaya</name>
    <dbReference type="NCBI Taxonomy" id="153742"/>
    <lineage>
        <taxon>Eukaryota</taxon>
        <taxon>Viridiplantae</taxon>
        <taxon>Streptophyta</taxon>
        <taxon>Embryophyta</taxon>
        <taxon>Tracheophyta</taxon>
        <taxon>Spermatophyta</taxon>
        <taxon>Magnoliopsida</taxon>
        <taxon>eudicotyledons</taxon>
        <taxon>Gunneridae</taxon>
        <taxon>Pentapetalae</taxon>
        <taxon>asterids</taxon>
        <taxon>lamiids</taxon>
        <taxon>Gentianales</taxon>
        <taxon>Rubiaceae</taxon>
        <taxon>Cinchonoideae</taxon>
        <taxon>Cinchoneae</taxon>
        <taxon>Cinchona</taxon>
    </lineage>
</organism>
<feature type="domain" description="Disease resistance N-terminal" evidence="8">
    <location>
        <begin position="14"/>
        <end position="101"/>
    </location>
</feature>
<keyword evidence="2" id="KW-0433">Leucine-rich repeat</keyword>
<name>A0ABD3AU83_9GENT</name>
<dbReference type="Gene3D" id="1.10.10.10">
    <property type="entry name" value="Winged helix-like DNA-binding domain superfamily/Winged helix DNA-binding domain"/>
    <property type="match status" value="1"/>
</dbReference>
<dbReference type="InterPro" id="IPR032675">
    <property type="entry name" value="LRR_dom_sf"/>
</dbReference>
<keyword evidence="5" id="KW-0611">Plant defense</keyword>
<dbReference type="EMBL" id="JBJUIK010000002">
    <property type="protein sequence ID" value="KAL3534766.1"/>
    <property type="molecule type" value="Genomic_DNA"/>
</dbReference>
<dbReference type="Pfam" id="PF00931">
    <property type="entry name" value="NB-ARC"/>
    <property type="match status" value="1"/>
</dbReference>
<dbReference type="Pfam" id="PF25019">
    <property type="entry name" value="LRR_R13L1-DRL21"/>
    <property type="match status" value="1"/>
</dbReference>
<feature type="domain" description="NB-ARC" evidence="7">
    <location>
        <begin position="186"/>
        <end position="359"/>
    </location>
</feature>
<feature type="domain" description="R13L1/DRL21-like LRR repeat region" evidence="10">
    <location>
        <begin position="699"/>
        <end position="821"/>
    </location>
</feature>
<comment type="similarity">
    <text evidence="1">Belongs to the disease resistance NB-LRR family.</text>
</comment>
<gene>
    <name evidence="11" type="ORF">ACH5RR_003227</name>
</gene>
<dbReference type="PRINTS" id="PR00364">
    <property type="entry name" value="DISEASERSIST"/>
</dbReference>
<feature type="domain" description="Disease resistance protein winged helix" evidence="9">
    <location>
        <begin position="443"/>
        <end position="512"/>
    </location>
</feature>
<evidence type="ECO:0000313" key="11">
    <source>
        <dbReference type="EMBL" id="KAL3534766.1"/>
    </source>
</evidence>
<dbReference type="FunFam" id="1.10.10.10:FF:000322">
    <property type="entry name" value="Probable disease resistance protein At1g63360"/>
    <property type="match status" value="1"/>
</dbReference>
<keyword evidence="4" id="KW-0547">Nucleotide-binding</keyword>
<evidence type="ECO:0000313" key="12">
    <source>
        <dbReference type="Proteomes" id="UP001630127"/>
    </source>
</evidence>
<dbReference type="InterPro" id="IPR036388">
    <property type="entry name" value="WH-like_DNA-bd_sf"/>
</dbReference>
<dbReference type="Gene3D" id="3.40.50.300">
    <property type="entry name" value="P-loop containing nucleotide triphosphate hydrolases"/>
    <property type="match status" value="1"/>
</dbReference>
<evidence type="ECO:0000256" key="2">
    <source>
        <dbReference type="ARBA" id="ARBA00022614"/>
    </source>
</evidence>
<dbReference type="Gene3D" id="1.20.5.4130">
    <property type="match status" value="1"/>
</dbReference>